<evidence type="ECO:0000313" key="1">
    <source>
        <dbReference type="EMBL" id="PNT33492.1"/>
    </source>
</evidence>
<protein>
    <submittedName>
        <fullName evidence="1">Uncharacterized protein</fullName>
    </submittedName>
</protein>
<keyword evidence="2" id="KW-1185">Reference proteome</keyword>
<evidence type="ECO:0000313" key="2">
    <source>
        <dbReference type="Proteomes" id="UP000006729"/>
    </source>
</evidence>
<organism evidence="1 2">
    <name type="scientific">Populus trichocarpa</name>
    <name type="common">Western balsam poplar</name>
    <name type="synonym">Populus balsamifera subsp. trichocarpa</name>
    <dbReference type="NCBI Taxonomy" id="3694"/>
    <lineage>
        <taxon>Eukaryota</taxon>
        <taxon>Viridiplantae</taxon>
        <taxon>Streptophyta</taxon>
        <taxon>Embryophyta</taxon>
        <taxon>Tracheophyta</taxon>
        <taxon>Spermatophyta</taxon>
        <taxon>Magnoliopsida</taxon>
        <taxon>eudicotyledons</taxon>
        <taxon>Gunneridae</taxon>
        <taxon>Pentapetalae</taxon>
        <taxon>rosids</taxon>
        <taxon>fabids</taxon>
        <taxon>Malpighiales</taxon>
        <taxon>Salicaceae</taxon>
        <taxon>Saliceae</taxon>
        <taxon>Populus</taxon>
    </lineage>
</organism>
<name>A0A2K2A7J1_POPTR</name>
<dbReference type="InParanoid" id="A0A2K2A7J1"/>
<proteinExistence type="predicted"/>
<gene>
    <name evidence="1" type="ORF">POPTR_006G242300</name>
</gene>
<sequence length="139" mass="15842">MVLRDDDFPMDSSWQATRSMCLSRSCNLGRRNSADKPYLNHTNKGTREMCNMIDTLPPLNGPVIAAEARAASREMCKMLDTFTRTLMANSPYAVPEAQQKLHFWAKLTVKIFLPHHQQASLFIEKCSGRILVNRRTLSK</sequence>
<reference evidence="1 2" key="1">
    <citation type="journal article" date="2006" name="Science">
        <title>The genome of black cottonwood, Populus trichocarpa (Torr. &amp; Gray).</title>
        <authorList>
            <person name="Tuskan G.A."/>
            <person name="Difazio S."/>
            <person name="Jansson S."/>
            <person name="Bohlmann J."/>
            <person name="Grigoriev I."/>
            <person name="Hellsten U."/>
            <person name="Putnam N."/>
            <person name="Ralph S."/>
            <person name="Rombauts S."/>
            <person name="Salamov A."/>
            <person name="Schein J."/>
            <person name="Sterck L."/>
            <person name="Aerts A."/>
            <person name="Bhalerao R.R."/>
            <person name="Bhalerao R.P."/>
            <person name="Blaudez D."/>
            <person name="Boerjan W."/>
            <person name="Brun A."/>
            <person name="Brunner A."/>
            <person name="Busov V."/>
            <person name="Campbell M."/>
            <person name="Carlson J."/>
            <person name="Chalot M."/>
            <person name="Chapman J."/>
            <person name="Chen G.L."/>
            <person name="Cooper D."/>
            <person name="Coutinho P.M."/>
            <person name="Couturier J."/>
            <person name="Covert S."/>
            <person name="Cronk Q."/>
            <person name="Cunningham R."/>
            <person name="Davis J."/>
            <person name="Degroeve S."/>
            <person name="Dejardin A."/>
            <person name="Depamphilis C."/>
            <person name="Detter J."/>
            <person name="Dirks B."/>
            <person name="Dubchak I."/>
            <person name="Duplessis S."/>
            <person name="Ehlting J."/>
            <person name="Ellis B."/>
            <person name="Gendler K."/>
            <person name="Goodstein D."/>
            <person name="Gribskov M."/>
            <person name="Grimwood J."/>
            <person name="Groover A."/>
            <person name="Gunter L."/>
            <person name="Hamberger B."/>
            <person name="Heinze B."/>
            <person name="Helariutta Y."/>
            <person name="Henrissat B."/>
            <person name="Holligan D."/>
            <person name="Holt R."/>
            <person name="Huang W."/>
            <person name="Islam-Faridi N."/>
            <person name="Jones S."/>
            <person name="Jones-Rhoades M."/>
            <person name="Jorgensen R."/>
            <person name="Joshi C."/>
            <person name="Kangasjarvi J."/>
            <person name="Karlsson J."/>
            <person name="Kelleher C."/>
            <person name="Kirkpatrick R."/>
            <person name="Kirst M."/>
            <person name="Kohler A."/>
            <person name="Kalluri U."/>
            <person name="Larimer F."/>
            <person name="Leebens-Mack J."/>
            <person name="Leple J.C."/>
            <person name="Locascio P."/>
            <person name="Lou Y."/>
            <person name="Lucas S."/>
            <person name="Martin F."/>
            <person name="Montanini B."/>
            <person name="Napoli C."/>
            <person name="Nelson D.R."/>
            <person name="Nelson C."/>
            <person name="Nieminen K."/>
            <person name="Nilsson O."/>
            <person name="Pereda V."/>
            <person name="Peter G."/>
            <person name="Philippe R."/>
            <person name="Pilate G."/>
            <person name="Poliakov A."/>
            <person name="Razumovskaya J."/>
            <person name="Richardson P."/>
            <person name="Rinaldi C."/>
            <person name="Ritland K."/>
            <person name="Rouze P."/>
            <person name="Ryaboy D."/>
            <person name="Schmutz J."/>
            <person name="Schrader J."/>
            <person name="Segerman B."/>
            <person name="Shin H."/>
            <person name="Siddiqui A."/>
            <person name="Sterky F."/>
            <person name="Terry A."/>
            <person name="Tsai C.J."/>
            <person name="Uberbacher E."/>
            <person name="Unneberg P."/>
            <person name="Vahala J."/>
            <person name="Wall K."/>
            <person name="Wessler S."/>
            <person name="Yang G."/>
            <person name="Yin T."/>
            <person name="Douglas C."/>
            <person name="Marra M."/>
            <person name="Sandberg G."/>
            <person name="Van de Peer Y."/>
            <person name="Rokhsar D."/>
        </authorList>
    </citation>
    <scope>NUCLEOTIDE SEQUENCE [LARGE SCALE GENOMIC DNA]</scope>
    <source>
        <strain evidence="2">cv. Nisqually</strain>
    </source>
</reference>
<dbReference type="Proteomes" id="UP000006729">
    <property type="component" value="Chromosome 6"/>
</dbReference>
<dbReference type="AlphaFoldDB" id="A0A2K2A7J1"/>
<dbReference type="EMBL" id="CM009295">
    <property type="protein sequence ID" value="PNT33492.1"/>
    <property type="molecule type" value="Genomic_DNA"/>
</dbReference>
<accession>A0A2K2A7J1</accession>